<name>A0ABN2WF38_9ACTN</name>
<evidence type="ECO:0000256" key="1">
    <source>
        <dbReference type="SAM" id="MobiDB-lite"/>
    </source>
</evidence>
<dbReference type="InterPro" id="IPR036890">
    <property type="entry name" value="HATPase_C_sf"/>
</dbReference>
<comment type="caution">
    <text evidence="2">The sequence shown here is derived from an EMBL/GenBank/DDBJ whole genome shotgun (WGS) entry which is preliminary data.</text>
</comment>
<dbReference type="PANTHER" id="PTHR35526">
    <property type="entry name" value="ANTI-SIGMA-F FACTOR RSBW-RELATED"/>
    <property type="match status" value="1"/>
</dbReference>
<dbReference type="CDD" id="cd16936">
    <property type="entry name" value="HATPase_RsbW-like"/>
    <property type="match status" value="1"/>
</dbReference>
<protein>
    <recommendedName>
        <fullName evidence="4">Anti-sigma regulatory factor (Ser/Thr protein kinase)</fullName>
    </recommendedName>
</protein>
<evidence type="ECO:0008006" key="4">
    <source>
        <dbReference type="Google" id="ProtNLM"/>
    </source>
</evidence>
<dbReference type="Gene3D" id="3.30.565.10">
    <property type="entry name" value="Histidine kinase-like ATPase, C-terminal domain"/>
    <property type="match status" value="1"/>
</dbReference>
<accession>A0ABN2WF38</accession>
<evidence type="ECO:0000313" key="3">
    <source>
        <dbReference type="Proteomes" id="UP001500897"/>
    </source>
</evidence>
<sequence>MAVSSSFHLVRDPSQVRPARRRVRTLAVGWGIRLEEDTRTALDVITSELVTHAVRHSKGAMLTAAVHADPVRRLAMVQVSGGSLILPRARTVGSDPEAGQGMFLVERLARDHGAQRTEAGKRMWAELNLPEQPLIRRQLLLQPRRAARRLFDRFRPPQWPLHPRPRTPHGSTPLFPSTSCPTRSRRH</sequence>
<dbReference type="Proteomes" id="UP001500897">
    <property type="component" value="Unassembled WGS sequence"/>
</dbReference>
<evidence type="ECO:0000313" key="2">
    <source>
        <dbReference type="EMBL" id="GAA2091032.1"/>
    </source>
</evidence>
<feature type="region of interest" description="Disordered" evidence="1">
    <location>
        <begin position="155"/>
        <end position="187"/>
    </location>
</feature>
<feature type="compositionally biased region" description="Polar residues" evidence="1">
    <location>
        <begin position="174"/>
        <end position="187"/>
    </location>
</feature>
<dbReference type="PANTHER" id="PTHR35526:SF3">
    <property type="entry name" value="ANTI-SIGMA-F FACTOR RSBW"/>
    <property type="match status" value="1"/>
</dbReference>
<reference evidence="2 3" key="1">
    <citation type="journal article" date="2019" name="Int. J. Syst. Evol. Microbiol.">
        <title>The Global Catalogue of Microorganisms (GCM) 10K type strain sequencing project: providing services to taxonomists for standard genome sequencing and annotation.</title>
        <authorList>
            <consortium name="The Broad Institute Genomics Platform"/>
            <consortium name="The Broad Institute Genome Sequencing Center for Infectious Disease"/>
            <person name="Wu L."/>
            <person name="Ma J."/>
        </authorList>
    </citation>
    <scope>NUCLEOTIDE SEQUENCE [LARGE SCALE GENOMIC DNA]</scope>
    <source>
        <strain evidence="2 3">JCM 14559</strain>
    </source>
</reference>
<proteinExistence type="predicted"/>
<dbReference type="EMBL" id="BAAANS010000007">
    <property type="protein sequence ID" value="GAA2091032.1"/>
    <property type="molecule type" value="Genomic_DNA"/>
</dbReference>
<dbReference type="InterPro" id="IPR050267">
    <property type="entry name" value="Anti-sigma-factor_SerPK"/>
</dbReference>
<gene>
    <name evidence="2" type="ORF">GCM10009759_15230</name>
</gene>
<organism evidence="2 3">
    <name type="scientific">Kitasatospora saccharophila</name>
    <dbReference type="NCBI Taxonomy" id="407973"/>
    <lineage>
        <taxon>Bacteria</taxon>
        <taxon>Bacillati</taxon>
        <taxon>Actinomycetota</taxon>
        <taxon>Actinomycetes</taxon>
        <taxon>Kitasatosporales</taxon>
        <taxon>Streptomycetaceae</taxon>
        <taxon>Kitasatospora</taxon>
    </lineage>
</organism>
<keyword evidence="3" id="KW-1185">Reference proteome</keyword>